<dbReference type="InterPro" id="IPR036291">
    <property type="entry name" value="NAD(P)-bd_dom_sf"/>
</dbReference>
<keyword evidence="2" id="KW-0560">Oxidoreductase</keyword>
<dbReference type="InterPro" id="IPR020904">
    <property type="entry name" value="Sc_DH/Rdtase_CS"/>
</dbReference>
<dbReference type="InterPro" id="IPR002347">
    <property type="entry name" value="SDR_fam"/>
</dbReference>
<dbReference type="PANTHER" id="PTHR42760">
    <property type="entry name" value="SHORT-CHAIN DEHYDROGENASES/REDUCTASES FAMILY MEMBER"/>
    <property type="match status" value="1"/>
</dbReference>
<dbReference type="Pfam" id="PF13561">
    <property type="entry name" value="adh_short_C2"/>
    <property type="match status" value="1"/>
</dbReference>
<dbReference type="GO" id="GO:0016616">
    <property type="term" value="F:oxidoreductase activity, acting on the CH-OH group of donors, NAD or NADP as acceptor"/>
    <property type="evidence" value="ECO:0007669"/>
    <property type="project" value="TreeGrafter"/>
</dbReference>
<dbReference type="Gene3D" id="3.40.50.720">
    <property type="entry name" value="NAD(P)-binding Rossmann-like Domain"/>
    <property type="match status" value="1"/>
</dbReference>
<dbReference type="RefSeq" id="WP_173165362.1">
    <property type="nucleotide sequence ID" value="NZ_AP022871.1"/>
</dbReference>
<reference evidence="3 4" key="2">
    <citation type="submission" date="2020-03" db="EMBL/GenBank/DDBJ databases">
        <authorList>
            <person name="Ichikawa N."/>
            <person name="Kimura A."/>
            <person name="Kitahashi Y."/>
            <person name="Uohara A."/>
        </authorList>
    </citation>
    <scope>NUCLEOTIDE SEQUENCE [LARGE SCALE GENOMIC DNA]</scope>
    <source>
        <strain evidence="3 4">NBRC 105367</strain>
    </source>
</reference>
<dbReference type="SUPFAM" id="SSF51735">
    <property type="entry name" value="NAD(P)-binding Rossmann-fold domains"/>
    <property type="match status" value="1"/>
</dbReference>
<evidence type="ECO:0000256" key="1">
    <source>
        <dbReference type="ARBA" id="ARBA00006484"/>
    </source>
</evidence>
<dbReference type="AlphaFoldDB" id="A0A6F8Z0T8"/>
<name>A0A6F8Z0T8_9ACTN</name>
<dbReference type="CDD" id="cd05233">
    <property type="entry name" value="SDR_c"/>
    <property type="match status" value="1"/>
</dbReference>
<dbReference type="PRINTS" id="PR00080">
    <property type="entry name" value="SDRFAMILY"/>
</dbReference>
<keyword evidence="4" id="KW-1185">Reference proteome</keyword>
<accession>A0A6F8Z0T8</accession>
<dbReference type="PRINTS" id="PR00081">
    <property type="entry name" value="GDHRDH"/>
</dbReference>
<evidence type="ECO:0000313" key="3">
    <source>
        <dbReference type="EMBL" id="BCB91863.1"/>
    </source>
</evidence>
<dbReference type="EMBL" id="AP022871">
    <property type="protein sequence ID" value="BCB91863.1"/>
    <property type="molecule type" value="Genomic_DNA"/>
</dbReference>
<sequence length="252" mass="26561">MNDWLGLRDARVLLVGAGGLGSACAEEFLAVGARMVVADIDQANLDRLDHGLGLTGRGCHLLQADLRKPDASDQLVRDAVRLLGGLDVAVHGIGINRRRPVGDLSDEDWLEIIDVNLNSGFWLGRAAGRVMAAAGGGRIVYLSSVSGLLAHQHHAPYAASKGGINQMMRVMAAEWARHGVMVNAVAPGYIATELTTAYLDTDGNRQKLESLIPAGRLGVPADVATAVAFLASPRATFVTGHVLYVDGGRTLV</sequence>
<organism evidence="3 4">
    <name type="scientific">Phytohabitans suffuscus</name>
    <dbReference type="NCBI Taxonomy" id="624315"/>
    <lineage>
        <taxon>Bacteria</taxon>
        <taxon>Bacillati</taxon>
        <taxon>Actinomycetota</taxon>
        <taxon>Actinomycetes</taxon>
        <taxon>Micromonosporales</taxon>
        <taxon>Micromonosporaceae</taxon>
    </lineage>
</organism>
<dbReference type="PANTHER" id="PTHR42760:SF133">
    <property type="entry name" value="3-OXOACYL-[ACYL-CARRIER-PROTEIN] REDUCTASE"/>
    <property type="match status" value="1"/>
</dbReference>
<evidence type="ECO:0000256" key="2">
    <source>
        <dbReference type="ARBA" id="ARBA00023002"/>
    </source>
</evidence>
<dbReference type="Proteomes" id="UP000503011">
    <property type="component" value="Chromosome"/>
</dbReference>
<gene>
    <name evidence="3" type="ORF">Psuf_091760</name>
</gene>
<protein>
    <submittedName>
        <fullName evidence="3">Oxidoreductase</fullName>
    </submittedName>
</protein>
<dbReference type="KEGG" id="psuu:Psuf_091760"/>
<dbReference type="PROSITE" id="PS00061">
    <property type="entry name" value="ADH_SHORT"/>
    <property type="match status" value="1"/>
</dbReference>
<dbReference type="FunFam" id="3.40.50.720:FF:000084">
    <property type="entry name" value="Short-chain dehydrogenase reductase"/>
    <property type="match status" value="1"/>
</dbReference>
<evidence type="ECO:0000313" key="4">
    <source>
        <dbReference type="Proteomes" id="UP000503011"/>
    </source>
</evidence>
<comment type="similarity">
    <text evidence="1">Belongs to the short-chain dehydrogenases/reductases (SDR) family.</text>
</comment>
<proteinExistence type="inferred from homology"/>
<reference evidence="3 4" key="1">
    <citation type="submission" date="2020-03" db="EMBL/GenBank/DDBJ databases">
        <title>Whole genome shotgun sequence of Phytohabitans suffuscus NBRC 105367.</title>
        <authorList>
            <person name="Komaki H."/>
            <person name="Tamura T."/>
        </authorList>
    </citation>
    <scope>NUCLEOTIDE SEQUENCE [LARGE SCALE GENOMIC DNA]</scope>
    <source>
        <strain evidence="3 4">NBRC 105367</strain>
    </source>
</reference>